<dbReference type="EMBL" id="VSRQ01000003">
    <property type="protein sequence ID" value="TYK49037.1"/>
    <property type="molecule type" value="Genomic_DNA"/>
</dbReference>
<proteinExistence type="inferred from homology"/>
<protein>
    <submittedName>
        <fullName evidence="3">Cytochrome P450</fullName>
    </submittedName>
</protein>
<dbReference type="AlphaFoldDB" id="A0A5D3FJM8"/>
<reference evidence="3 4" key="1">
    <citation type="submission" date="2019-08" db="EMBL/GenBank/DDBJ databases">
        <title>Actinomadura sp. nov. CYP1-5 isolated from mountain soil.</title>
        <authorList>
            <person name="Songsumanus A."/>
            <person name="Kuncharoen N."/>
            <person name="Kudo T."/>
            <person name="Yuki M."/>
            <person name="Igarashi Y."/>
            <person name="Tanasupawat S."/>
        </authorList>
    </citation>
    <scope>NUCLEOTIDE SEQUENCE [LARGE SCALE GENOMIC DNA]</scope>
    <source>
        <strain evidence="3 4">CYP1-5</strain>
    </source>
</reference>
<dbReference type="SUPFAM" id="SSF48264">
    <property type="entry name" value="Cytochrome P450"/>
    <property type="match status" value="1"/>
</dbReference>
<dbReference type="InterPro" id="IPR036396">
    <property type="entry name" value="Cyt_P450_sf"/>
</dbReference>
<dbReference type="GO" id="GO:0020037">
    <property type="term" value="F:heme binding"/>
    <property type="evidence" value="ECO:0007669"/>
    <property type="project" value="InterPro"/>
</dbReference>
<dbReference type="InterPro" id="IPR002397">
    <property type="entry name" value="Cyt_P450_B"/>
</dbReference>
<organism evidence="3 4">
    <name type="scientific">Actinomadura decatromicini</name>
    <dbReference type="NCBI Taxonomy" id="2604572"/>
    <lineage>
        <taxon>Bacteria</taxon>
        <taxon>Bacillati</taxon>
        <taxon>Actinomycetota</taxon>
        <taxon>Actinomycetes</taxon>
        <taxon>Streptosporangiales</taxon>
        <taxon>Thermomonosporaceae</taxon>
        <taxon>Actinomadura</taxon>
    </lineage>
</organism>
<keyword evidence="4" id="KW-1185">Reference proteome</keyword>
<feature type="compositionally biased region" description="Basic and acidic residues" evidence="2">
    <location>
        <begin position="1"/>
        <end position="14"/>
    </location>
</feature>
<sequence>MTAESPEHTADRPEPTAYDAGRIPMYGPEFTRDPGRVYDLARAHGELAPVELAPGVPATLVVGYDAALEIMRDPGRFPRGSAEWEEEVGPECPVLPILMARPNALATNGPVHARFRSAIVDSLSRVHPAELRRYVETSADALIDGFAGDGEADLIDQYTRPLPLLVLSDMLGCPRDLADRYERGMAGIIEGADPEGSLAVLSEAIQELVALRKADPGRDVTSWMIRHPAALDDDETANQIGMLFASGSEPLNSLVANGLRLLLSDDRFFGGLSGGTLPVQDALDEVLWTDPPISNCGPTFPRRDTEFRGHRLPAHQPVIIGYTAANTDPSRASGDRTGNRAHLAFGGGPHSCPAKGHSRLIAAVAIERLLDRVPEMELAVPAEELEWRPGPFHRALTALPVRFPPAADPGRR</sequence>
<gene>
    <name evidence="3" type="ORF">FXF68_14495</name>
</gene>
<dbReference type="Proteomes" id="UP000323505">
    <property type="component" value="Unassembled WGS sequence"/>
</dbReference>
<dbReference type="GO" id="GO:0005506">
    <property type="term" value="F:iron ion binding"/>
    <property type="evidence" value="ECO:0007669"/>
    <property type="project" value="InterPro"/>
</dbReference>
<dbReference type="GO" id="GO:0004497">
    <property type="term" value="F:monooxygenase activity"/>
    <property type="evidence" value="ECO:0007669"/>
    <property type="project" value="InterPro"/>
</dbReference>
<evidence type="ECO:0000256" key="2">
    <source>
        <dbReference type="SAM" id="MobiDB-lite"/>
    </source>
</evidence>
<dbReference type="GO" id="GO:0016705">
    <property type="term" value="F:oxidoreductase activity, acting on paired donors, with incorporation or reduction of molecular oxygen"/>
    <property type="evidence" value="ECO:0007669"/>
    <property type="project" value="InterPro"/>
</dbReference>
<dbReference type="PANTHER" id="PTHR46696">
    <property type="entry name" value="P450, PUTATIVE (EUROFUNG)-RELATED"/>
    <property type="match status" value="1"/>
</dbReference>
<dbReference type="RefSeq" id="WP_148759526.1">
    <property type="nucleotide sequence ID" value="NZ_VSRQ01000003.1"/>
</dbReference>
<evidence type="ECO:0000256" key="1">
    <source>
        <dbReference type="ARBA" id="ARBA00010617"/>
    </source>
</evidence>
<dbReference type="PRINTS" id="PR00359">
    <property type="entry name" value="BP450"/>
</dbReference>
<accession>A0A5D3FJM8</accession>
<dbReference type="PANTHER" id="PTHR46696:SF1">
    <property type="entry name" value="CYTOCHROME P450 YJIB-RELATED"/>
    <property type="match status" value="1"/>
</dbReference>
<evidence type="ECO:0000313" key="3">
    <source>
        <dbReference type="EMBL" id="TYK49037.1"/>
    </source>
</evidence>
<comment type="caution">
    <text evidence="3">The sequence shown here is derived from an EMBL/GenBank/DDBJ whole genome shotgun (WGS) entry which is preliminary data.</text>
</comment>
<evidence type="ECO:0000313" key="4">
    <source>
        <dbReference type="Proteomes" id="UP000323505"/>
    </source>
</evidence>
<name>A0A5D3FJM8_9ACTN</name>
<feature type="region of interest" description="Disordered" evidence="2">
    <location>
        <begin position="1"/>
        <end position="25"/>
    </location>
</feature>
<dbReference type="PROSITE" id="PS00086">
    <property type="entry name" value="CYTOCHROME_P450"/>
    <property type="match status" value="1"/>
</dbReference>
<dbReference type="Gene3D" id="1.10.630.10">
    <property type="entry name" value="Cytochrome P450"/>
    <property type="match status" value="1"/>
</dbReference>
<dbReference type="InterPro" id="IPR017972">
    <property type="entry name" value="Cyt_P450_CS"/>
</dbReference>
<comment type="similarity">
    <text evidence="1">Belongs to the cytochrome P450 family.</text>
</comment>